<dbReference type="STRING" id="4097.A0A1S3Y4P2"/>
<gene>
    <name evidence="2" type="primary">LOC107772158</name>
</gene>
<dbReference type="PROSITE" id="PS51485">
    <property type="entry name" value="PHYTOCYANIN"/>
    <property type="match status" value="1"/>
</dbReference>
<dbReference type="KEGG" id="nta:107772158"/>
<dbReference type="PANTHER" id="PTHR33021:SF443">
    <property type="entry name" value="MAVICYANIN-LIKE"/>
    <property type="match status" value="1"/>
</dbReference>
<organism evidence="2">
    <name type="scientific">Nicotiana tabacum</name>
    <name type="common">Common tobacco</name>
    <dbReference type="NCBI Taxonomy" id="4097"/>
    <lineage>
        <taxon>Eukaryota</taxon>
        <taxon>Viridiplantae</taxon>
        <taxon>Streptophyta</taxon>
        <taxon>Embryophyta</taxon>
        <taxon>Tracheophyta</taxon>
        <taxon>Spermatophyta</taxon>
        <taxon>Magnoliopsida</taxon>
        <taxon>eudicotyledons</taxon>
        <taxon>Gunneridae</taxon>
        <taxon>Pentapetalae</taxon>
        <taxon>asterids</taxon>
        <taxon>lamiids</taxon>
        <taxon>Solanales</taxon>
        <taxon>Solanaceae</taxon>
        <taxon>Nicotianoideae</taxon>
        <taxon>Nicotianeae</taxon>
        <taxon>Nicotiana</taxon>
    </lineage>
</organism>
<evidence type="ECO:0000313" key="2">
    <source>
        <dbReference type="RefSeq" id="XP_016447135.1"/>
    </source>
</evidence>
<dbReference type="InterPro" id="IPR008972">
    <property type="entry name" value="Cupredoxin"/>
</dbReference>
<dbReference type="InterPro" id="IPR003245">
    <property type="entry name" value="Phytocyanin_dom"/>
</dbReference>
<dbReference type="OrthoDB" id="1933492at2759"/>
<protein>
    <submittedName>
        <fullName evidence="2">Mavicyanin-like</fullName>
    </submittedName>
</protein>
<dbReference type="Gene3D" id="2.60.40.420">
    <property type="entry name" value="Cupredoxins - blue copper proteins"/>
    <property type="match status" value="1"/>
</dbReference>
<feature type="domain" description="Phytocyanin" evidence="1">
    <location>
        <begin position="15"/>
        <end position="144"/>
    </location>
</feature>
<dbReference type="RefSeq" id="XP_016447135.1">
    <property type="nucleotide sequence ID" value="XM_016591649.1"/>
</dbReference>
<name>A0A1S3Y4P2_TOBAC</name>
<dbReference type="InterPro" id="IPR039391">
    <property type="entry name" value="Phytocyanin-like"/>
</dbReference>
<proteinExistence type="predicted"/>
<dbReference type="SUPFAM" id="SSF49503">
    <property type="entry name" value="Cupredoxins"/>
    <property type="match status" value="1"/>
</dbReference>
<dbReference type="GO" id="GO:0009055">
    <property type="term" value="F:electron transfer activity"/>
    <property type="evidence" value="ECO:0007669"/>
    <property type="project" value="InterPro"/>
</dbReference>
<accession>A0A1S3Y4P2</accession>
<dbReference type="Pfam" id="PF02298">
    <property type="entry name" value="Cu_bind_like"/>
    <property type="match status" value="2"/>
</dbReference>
<dbReference type="CDD" id="cd04216">
    <property type="entry name" value="Phytocyanin"/>
    <property type="match status" value="1"/>
</dbReference>
<reference evidence="2" key="1">
    <citation type="submission" date="2025-08" db="UniProtKB">
        <authorList>
            <consortium name="RefSeq"/>
        </authorList>
    </citation>
    <scope>IDENTIFICATION</scope>
</reference>
<dbReference type="PANTHER" id="PTHR33021">
    <property type="entry name" value="BLUE COPPER PROTEIN"/>
    <property type="match status" value="1"/>
</dbReference>
<dbReference type="AlphaFoldDB" id="A0A1S3Y4P2"/>
<dbReference type="GO" id="GO:0005886">
    <property type="term" value="C:plasma membrane"/>
    <property type="evidence" value="ECO:0000318"/>
    <property type="project" value="GO_Central"/>
</dbReference>
<evidence type="ECO:0000259" key="1">
    <source>
        <dbReference type="PROSITE" id="PS51485"/>
    </source>
</evidence>
<sequence>MAIFGFFSTTLVDGTVYSVGDSAGWTGSNIDYHMWASTKTFQVGDTLGHGFESWNQSATEVLALGIFTNCCLNGAEVFQYNQQLHNVVRVSLSDFHSCNAGNPIATYSSGNYSITIVGPGHYYYICGFRGHCQAGQKLDIRVPKAYQLTDIRSRKLTKPPVAA</sequence>
<dbReference type="PaxDb" id="4097-A0A1S3Y4P2"/>